<dbReference type="RefSeq" id="XP_051446732.1">
    <property type="nucleotide sequence ID" value="XM_051587328.1"/>
</dbReference>
<dbReference type="AlphaFoldDB" id="A0AAD5ED60"/>
<protein>
    <submittedName>
        <fullName evidence="1">Uncharacterized protein</fullName>
    </submittedName>
</protein>
<evidence type="ECO:0000313" key="2">
    <source>
        <dbReference type="Proteomes" id="UP001206595"/>
    </source>
</evidence>
<evidence type="ECO:0000313" key="1">
    <source>
        <dbReference type="EMBL" id="KAI8581728.1"/>
    </source>
</evidence>
<name>A0AAD5ED60_UMBRA</name>
<sequence length="168" mass="19355">MTLYQFSSIYTSPLVVTEFFPVIFKFDGERMMASESYFWDMYSTTMQAINFYYYLLISDEKNKSIGVKSKDTVAFVEKNFLQGIKEALNHYLDTYHEKKKEFEGHVHSGDHTHTADSKSSPPISSYELGGIDEDKLTATEELELINSRVMNLSIMQDVLDRVQALLDS</sequence>
<organism evidence="1 2">
    <name type="scientific">Umbelopsis ramanniana AG</name>
    <dbReference type="NCBI Taxonomy" id="1314678"/>
    <lineage>
        <taxon>Eukaryota</taxon>
        <taxon>Fungi</taxon>
        <taxon>Fungi incertae sedis</taxon>
        <taxon>Mucoromycota</taxon>
        <taxon>Mucoromycotina</taxon>
        <taxon>Umbelopsidomycetes</taxon>
        <taxon>Umbelopsidales</taxon>
        <taxon>Umbelopsidaceae</taxon>
        <taxon>Umbelopsis</taxon>
    </lineage>
</organism>
<dbReference type="Proteomes" id="UP001206595">
    <property type="component" value="Unassembled WGS sequence"/>
</dbReference>
<reference evidence="1" key="2">
    <citation type="journal article" date="2022" name="Proc. Natl. Acad. Sci. U.S.A.">
        <title>Diploid-dominant life cycles characterize the early evolution of Fungi.</title>
        <authorList>
            <person name="Amses K.R."/>
            <person name="Simmons D.R."/>
            <person name="Longcore J.E."/>
            <person name="Mondo S.J."/>
            <person name="Seto K."/>
            <person name="Jeronimo G.H."/>
            <person name="Bonds A.E."/>
            <person name="Quandt C.A."/>
            <person name="Davis W.J."/>
            <person name="Chang Y."/>
            <person name="Federici B.A."/>
            <person name="Kuo A."/>
            <person name="LaButti K."/>
            <person name="Pangilinan J."/>
            <person name="Andreopoulos W."/>
            <person name="Tritt A."/>
            <person name="Riley R."/>
            <person name="Hundley H."/>
            <person name="Johnson J."/>
            <person name="Lipzen A."/>
            <person name="Barry K."/>
            <person name="Lang B.F."/>
            <person name="Cuomo C.A."/>
            <person name="Buchler N.E."/>
            <person name="Grigoriev I.V."/>
            <person name="Spatafora J.W."/>
            <person name="Stajich J.E."/>
            <person name="James T.Y."/>
        </authorList>
    </citation>
    <scope>NUCLEOTIDE SEQUENCE</scope>
    <source>
        <strain evidence="1">AG</strain>
    </source>
</reference>
<gene>
    <name evidence="1" type="ORF">K450DRAFT_230888</name>
</gene>
<proteinExistence type="predicted"/>
<keyword evidence="2" id="KW-1185">Reference proteome</keyword>
<comment type="caution">
    <text evidence="1">The sequence shown here is derived from an EMBL/GenBank/DDBJ whole genome shotgun (WGS) entry which is preliminary data.</text>
</comment>
<reference evidence="1" key="1">
    <citation type="submission" date="2021-06" db="EMBL/GenBank/DDBJ databases">
        <authorList>
            <consortium name="DOE Joint Genome Institute"/>
            <person name="Mondo S.J."/>
            <person name="Amses K.R."/>
            <person name="Simmons D.R."/>
            <person name="Longcore J.E."/>
            <person name="Seto K."/>
            <person name="Alves G.H."/>
            <person name="Bonds A.E."/>
            <person name="Quandt C.A."/>
            <person name="Davis W.J."/>
            <person name="Chang Y."/>
            <person name="Letcher P.M."/>
            <person name="Powell M.J."/>
            <person name="Kuo A."/>
            <person name="Labutti K."/>
            <person name="Pangilinan J."/>
            <person name="Andreopoulos W."/>
            <person name="Tritt A."/>
            <person name="Riley R."/>
            <person name="Hundley H."/>
            <person name="Johnson J."/>
            <person name="Lipzen A."/>
            <person name="Barry K."/>
            <person name="Berbee M.L."/>
            <person name="Buchler N.E."/>
            <person name="Grigoriev I.V."/>
            <person name="Spatafora J.W."/>
            <person name="Stajich J.E."/>
            <person name="James T.Y."/>
        </authorList>
    </citation>
    <scope>NUCLEOTIDE SEQUENCE</scope>
    <source>
        <strain evidence="1">AG</strain>
    </source>
</reference>
<dbReference type="EMBL" id="MU620904">
    <property type="protein sequence ID" value="KAI8581728.1"/>
    <property type="molecule type" value="Genomic_DNA"/>
</dbReference>
<dbReference type="GeneID" id="75912673"/>
<accession>A0AAD5ED60</accession>